<feature type="signal peptide" evidence="2">
    <location>
        <begin position="1"/>
        <end position="19"/>
    </location>
</feature>
<gene>
    <name evidence="3" type="ORF">PHAECO_LOCUS6480</name>
</gene>
<evidence type="ECO:0000256" key="1">
    <source>
        <dbReference type="SAM" id="MobiDB-lite"/>
    </source>
</evidence>
<dbReference type="PANTHER" id="PTHR20997:SF2">
    <property type="entry name" value="EG:BACR42I17.2 PROTEIN-RELATED"/>
    <property type="match status" value="1"/>
</dbReference>
<dbReference type="OrthoDB" id="6512861at2759"/>
<dbReference type="EMBL" id="OU896708">
    <property type="protein sequence ID" value="CAH1155992.1"/>
    <property type="molecule type" value="Genomic_DNA"/>
</dbReference>
<dbReference type="InterPro" id="IPR009832">
    <property type="entry name" value="DUF1397"/>
</dbReference>
<dbReference type="Proteomes" id="UP001153737">
    <property type="component" value="Chromosome 2"/>
</dbReference>
<organism evidence="3 4">
    <name type="scientific">Phaedon cochleariae</name>
    <name type="common">Mustard beetle</name>
    <dbReference type="NCBI Taxonomy" id="80249"/>
    <lineage>
        <taxon>Eukaryota</taxon>
        <taxon>Metazoa</taxon>
        <taxon>Ecdysozoa</taxon>
        <taxon>Arthropoda</taxon>
        <taxon>Hexapoda</taxon>
        <taxon>Insecta</taxon>
        <taxon>Pterygota</taxon>
        <taxon>Neoptera</taxon>
        <taxon>Endopterygota</taxon>
        <taxon>Coleoptera</taxon>
        <taxon>Polyphaga</taxon>
        <taxon>Cucujiformia</taxon>
        <taxon>Chrysomeloidea</taxon>
        <taxon>Chrysomelidae</taxon>
        <taxon>Chrysomelinae</taxon>
        <taxon>Chrysomelini</taxon>
        <taxon>Phaedon</taxon>
    </lineage>
</organism>
<evidence type="ECO:0000313" key="3">
    <source>
        <dbReference type="EMBL" id="CAH1155992.1"/>
    </source>
</evidence>
<keyword evidence="4" id="KW-1185">Reference proteome</keyword>
<proteinExistence type="predicted"/>
<feature type="chain" id="PRO_5040316614" description="27 kDa hemolymph protein" evidence="2">
    <location>
        <begin position="20"/>
        <end position="305"/>
    </location>
</feature>
<dbReference type="Pfam" id="PF07165">
    <property type="entry name" value="DUF1397"/>
    <property type="match status" value="1"/>
</dbReference>
<evidence type="ECO:0000256" key="2">
    <source>
        <dbReference type="SAM" id="SignalP"/>
    </source>
</evidence>
<dbReference type="AlphaFoldDB" id="A0A9P0GTB9"/>
<reference evidence="3" key="1">
    <citation type="submission" date="2022-01" db="EMBL/GenBank/DDBJ databases">
        <authorList>
            <person name="King R."/>
        </authorList>
    </citation>
    <scope>NUCLEOTIDE SEQUENCE</scope>
</reference>
<evidence type="ECO:0008006" key="5">
    <source>
        <dbReference type="Google" id="ProtNLM"/>
    </source>
</evidence>
<feature type="compositionally biased region" description="Basic and acidic residues" evidence="1">
    <location>
        <begin position="262"/>
        <end position="278"/>
    </location>
</feature>
<keyword evidence="2" id="KW-0732">Signal</keyword>
<sequence length="305" mass="34271">MESFKKVLVVLVCVGYISCQGFNDIDIDDGLKDLQENIPELGSLNRTNLPNAEDVEKVLRDKCAQNGATDAVDLLKAEQENAKLCIEAYVNVTVVQEELGEAEKSGSMDEVFGKYCKLWPDMYACFENATNIARQCMAGQEETSFNRSLVILNDLQEFVCFKDGDRLAMFVAEGGVECVKERKDEVQRCFNETLGSRIPNSDELSITSLPTFMFTQRDCDDFDKVRTCINTELEKCKESTPANIVDAFFKFLKKQMPCEKTTPSDEKIASLGKSEKRKTSTSSSSTFSVTLSVFIFTISCVRFFR</sequence>
<protein>
    <recommendedName>
        <fullName evidence="5">27 kDa hemolymph protein</fullName>
    </recommendedName>
</protein>
<evidence type="ECO:0000313" key="4">
    <source>
        <dbReference type="Proteomes" id="UP001153737"/>
    </source>
</evidence>
<name>A0A9P0GTB9_PHACE</name>
<reference evidence="3" key="2">
    <citation type="submission" date="2022-10" db="EMBL/GenBank/DDBJ databases">
        <authorList>
            <consortium name="ENA_rothamsted_submissions"/>
            <consortium name="culmorum"/>
            <person name="King R."/>
        </authorList>
    </citation>
    <scope>NUCLEOTIDE SEQUENCE</scope>
</reference>
<dbReference type="PANTHER" id="PTHR20997">
    <property type="entry name" value="EG:BACR42I17.2 PROTEIN-RELATED"/>
    <property type="match status" value="1"/>
</dbReference>
<accession>A0A9P0GTB9</accession>
<feature type="region of interest" description="Disordered" evidence="1">
    <location>
        <begin position="262"/>
        <end position="281"/>
    </location>
</feature>